<evidence type="ECO:0000313" key="1">
    <source>
        <dbReference type="EMBL" id="GGK24469.1"/>
    </source>
</evidence>
<organism evidence="1 2">
    <name type="scientific">Deinococcus malanensis</name>
    <dbReference type="NCBI Taxonomy" id="1706855"/>
    <lineage>
        <taxon>Bacteria</taxon>
        <taxon>Thermotogati</taxon>
        <taxon>Deinococcota</taxon>
        <taxon>Deinococci</taxon>
        <taxon>Deinococcales</taxon>
        <taxon>Deinococcaceae</taxon>
        <taxon>Deinococcus</taxon>
    </lineage>
</organism>
<keyword evidence="2" id="KW-1185">Reference proteome</keyword>
<proteinExistence type="predicted"/>
<evidence type="ECO:0008006" key="3">
    <source>
        <dbReference type="Google" id="ProtNLM"/>
    </source>
</evidence>
<gene>
    <name evidence="1" type="ORF">GCM10008955_17580</name>
</gene>
<sequence length="146" mass="17008">MYGHIQMRRNDDGDFNRRALAAFPYDPLYPFPDIFHAEGVQQYQAPSIFLGGTFKEIERDWPEWLWRFAGLLSTLEAVEATVTLDCWRGRYTWTLRPDVLTGGNESPCSLMGQRWVITDWPSDEADLEMEYDANNIPALERRVTRS</sequence>
<dbReference type="EMBL" id="BMPP01000006">
    <property type="protein sequence ID" value="GGK24469.1"/>
    <property type="molecule type" value="Genomic_DNA"/>
</dbReference>
<comment type="caution">
    <text evidence="1">The sequence shown here is derived from an EMBL/GenBank/DDBJ whole genome shotgun (WGS) entry which is preliminary data.</text>
</comment>
<dbReference type="RefSeq" id="WP_189006891.1">
    <property type="nucleotide sequence ID" value="NZ_BMPP01000006.1"/>
</dbReference>
<dbReference type="Proteomes" id="UP000647587">
    <property type="component" value="Unassembled WGS sequence"/>
</dbReference>
<name>A0ABQ2ESN8_9DEIO</name>
<protein>
    <recommendedName>
        <fullName evidence="3">SnoaL-like domain-containing protein</fullName>
    </recommendedName>
</protein>
<accession>A0ABQ2ESN8</accession>
<evidence type="ECO:0000313" key="2">
    <source>
        <dbReference type="Proteomes" id="UP000647587"/>
    </source>
</evidence>
<reference evidence="2" key="1">
    <citation type="journal article" date="2019" name="Int. J. Syst. Evol. Microbiol.">
        <title>The Global Catalogue of Microorganisms (GCM) 10K type strain sequencing project: providing services to taxonomists for standard genome sequencing and annotation.</title>
        <authorList>
            <consortium name="The Broad Institute Genomics Platform"/>
            <consortium name="The Broad Institute Genome Sequencing Center for Infectious Disease"/>
            <person name="Wu L."/>
            <person name="Ma J."/>
        </authorList>
    </citation>
    <scope>NUCLEOTIDE SEQUENCE [LARGE SCALE GENOMIC DNA]</scope>
    <source>
        <strain evidence="2">JCM 30331</strain>
    </source>
</reference>